<evidence type="ECO:0000313" key="2">
    <source>
        <dbReference type="EMBL" id="CAB1426739.1"/>
    </source>
</evidence>
<feature type="compositionally biased region" description="Low complexity" evidence="1">
    <location>
        <begin position="1"/>
        <end position="11"/>
    </location>
</feature>
<dbReference type="Proteomes" id="UP001153269">
    <property type="component" value="Unassembled WGS sequence"/>
</dbReference>
<accession>A0A9N7YJR8</accession>
<dbReference type="AlphaFoldDB" id="A0A9N7YJR8"/>
<proteinExistence type="predicted"/>
<keyword evidence="3" id="KW-1185">Reference proteome</keyword>
<evidence type="ECO:0000256" key="1">
    <source>
        <dbReference type="SAM" id="MobiDB-lite"/>
    </source>
</evidence>
<comment type="caution">
    <text evidence="2">The sequence shown here is derived from an EMBL/GenBank/DDBJ whole genome shotgun (WGS) entry which is preliminary data.</text>
</comment>
<name>A0A9N7YJR8_PLEPL</name>
<organism evidence="2 3">
    <name type="scientific">Pleuronectes platessa</name>
    <name type="common">European plaice</name>
    <dbReference type="NCBI Taxonomy" id="8262"/>
    <lineage>
        <taxon>Eukaryota</taxon>
        <taxon>Metazoa</taxon>
        <taxon>Chordata</taxon>
        <taxon>Craniata</taxon>
        <taxon>Vertebrata</taxon>
        <taxon>Euteleostomi</taxon>
        <taxon>Actinopterygii</taxon>
        <taxon>Neopterygii</taxon>
        <taxon>Teleostei</taxon>
        <taxon>Neoteleostei</taxon>
        <taxon>Acanthomorphata</taxon>
        <taxon>Carangaria</taxon>
        <taxon>Pleuronectiformes</taxon>
        <taxon>Pleuronectoidei</taxon>
        <taxon>Pleuronectidae</taxon>
        <taxon>Pleuronectes</taxon>
    </lineage>
</organism>
<evidence type="ECO:0000313" key="3">
    <source>
        <dbReference type="Proteomes" id="UP001153269"/>
    </source>
</evidence>
<feature type="region of interest" description="Disordered" evidence="1">
    <location>
        <begin position="1"/>
        <end position="94"/>
    </location>
</feature>
<gene>
    <name evidence="2" type="ORF">PLEPLA_LOCUS14677</name>
</gene>
<sequence>MAADVAPWAAASSKEREGRLPALNVASGFHRDQTANPISPAQYSGRLQPDSEDPSSAMTHRRHHHSAQPQSSGAASCDLPNIKVAGGQEKSPVQRAEPELEAKLRQIAINLCLMAGTCNYMDGGPPGGSGLVGAVRARQRCRGLFIGFLSFDSRGDDKTNAGCSSFAALSAGTGPDSYWRINTVTRPSSSPPGVGPWCSELTGKELKAVAALREAFVCFVGLVRSSSRDLPCQCGSSDNGGSCNSTVRNCNDGDRNLLCY</sequence>
<protein>
    <submittedName>
        <fullName evidence="2">Uncharacterized protein</fullName>
    </submittedName>
</protein>
<dbReference type="EMBL" id="CADEAL010000911">
    <property type="protein sequence ID" value="CAB1426739.1"/>
    <property type="molecule type" value="Genomic_DNA"/>
</dbReference>
<reference evidence="2" key="1">
    <citation type="submission" date="2020-03" db="EMBL/GenBank/DDBJ databases">
        <authorList>
            <person name="Weist P."/>
        </authorList>
    </citation>
    <scope>NUCLEOTIDE SEQUENCE</scope>
</reference>